<feature type="domain" description="CARD" evidence="3">
    <location>
        <begin position="10"/>
        <end position="99"/>
    </location>
</feature>
<dbReference type="GO" id="GO:0042981">
    <property type="term" value="P:regulation of apoptotic process"/>
    <property type="evidence" value="ECO:0007669"/>
    <property type="project" value="InterPro"/>
</dbReference>
<dbReference type="OrthoDB" id="5975945at2759"/>
<dbReference type="InterPro" id="IPR042838">
    <property type="entry name" value="KIAA1958"/>
</dbReference>
<sequence>MASGGMKEPMPEEYKAILKKVSDQLMLDLQPGRVLQKMSVYFVFDTNEEEEIEAGKSSGDRTKALLRILEKKPLEAYNYFKKALQQAQPHLASVIVKAVVRPGVPHNFSYHLLREASDNLVGKLDAQSARIAERLKLGDRVEKLAKKEAFITLKDYKPTFHDQPTCRLINPSKSEIGVISKQILDETKYLHHQQYENKPVEEHIWRFRSWFKSLENKEQLSFICFDVCEFYPSITENPMSKELDFASTYRQITNREREIILHAKQSVLFSDDCPWEKKSANNQFDVTMGSFDGAETFELVGCHLLSILTKKYGRNIGLYRDDGLAAPNGNPKEIEKIKKELAKSSSIYLSVVENEVADFKEKEKEVRKQASRTEQSYETSQTTTQPASGVKDTQFSCSSSNQPETLSQDHDPVHVYKMYKDKRPPSMLEPDSSFYLSVNYFKTETHASVKGRNWFKAQPMGVNKLNDIMKDMTQAARISGKTSHSGRKTLLQKLQDSGVPPNQIIQITRGHKNVQSVNNYSSLRIGEKQMESISRILSSTTKAATNVAQTENNLTAQHLAEHRIASASTTSSTLDLNSFKENRLQTMFHENYITGGVFNINLAPAKNEVKGPEADPTRKKRRLIIESDSSQESST</sequence>
<dbReference type="PANTHER" id="PTHR46963">
    <property type="entry name" value="SIMILAR TO RIKEN CDNA E130308A19"/>
    <property type="match status" value="1"/>
</dbReference>
<accession>A0A2B4S565</accession>
<dbReference type="GO" id="GO:0006310">
    <property type="term" value="P:DNA recombination"/>
    <property type="evidence" value="ECO:0007669"/>
    <property type="project" value="UniProtKB-KW"/>
</dbReference>
<dbReference type="GO" id="GO:0003677">
    <property type="term" value="F:DNA binding"/>
    <property type="evidence" value="ECO:0007669"/>
    <property type="project" value="InterPro"/>
</dbReference>
<dbReference type="PROSITE" id="PS50209">
    <property type="entry name" value="CARD"/>
    <property type="match status" value="1"/>
</dbReference>
<reference evidence="5" key="1">
    <citation type="journal article" date="2017" name="bioRxiv">
        <title>Comparative analysis of the genomes of Stylophora pistillata and Acropora digitifera provides evidence for extensive differences between species of corals.</title>
        <authorList>
            <person name="Voolstra C.R."/>
            <person name="Li Y."/>
            <person name="Liew Y.J."/>
            <person name="Baumgarten S."/>
            <person name="Zoccola D."/>
            <person name="Flot J.-F."/>
            <person name="Tambutte S."/>
            <person name="Allemand D."/>
            <person name="Aranda M."/>
        </authorList>
    </citation>
    <scope>NUCLEOTIDE SEQUENCE [LARGE SCALE GENOMIC DNA]</scope>
</reference>
<dbReference type="GO" id="GO:0015074">
    <property type="term" value="P:DNA integration"/>
    <property type="evidence" value="ECO:0007669"/>
    <property type="project" value="InterPro"/>
</dbReference>
<protein>
    <recommendedName>
        <fullName evidence="3">CARD domain-containing protein</fullName>
    </recommendedName>
</protein>
<dbReference type="SUPFAM" id="SSF47986">
    <property type="entry name" value="DEATH domain"/>
    <property type="match status" value="1"/>
</dbReference>
<dbReference type="SUPFAM" id="SSF56349">
    <property type="entry name" value="DNA breaking-rejoining enzymes"/>
    <property type="match status" value="1"/>
</dbReference>
<dbReference type="Proteomes" id="UP000225706">
    <property type="component" value="Unassembled WGS sequence"/>
</dbReference>
<dbReference type="CDD" id="cd01671">
    <property type="entry name" value="CARD"/>
    <property type="match status" value="1"/>
</dbReference>
<dbReference type="InterPro" id="IPR001315">
    <property type="entry name" value="CARD"/>
</dbReference>
<evidence type="ECO:0000256" key="2">
    <source>
        <dbReference type="SAM" id="MobiDB-lite"/>
    </source>
</evidence>
<feature type="compositionally biased region" description="Basic and acidic residues" evidence="2">
    <location>
        <begin position="607"/>
        <end position="617"/>
    </location>
</feature>
<keyword evidence="1" id="KW-0233">DNA recombination</keyword>
<evidence type="ECO:0000256" key="1">
    <source>
        <dbReference type="ARBA" id="ARBA00023172"/>
    </source>
</evidence>
<dbReference type="InterPro" id="IPR011029">
    <property type="entry name" value="DEATH-like_dom_sf"/>
</dbReference>
<dbReference type="Gene3D" id="1.10.533.10">
    <property type="entry name" value="Death Domain, Fas"/>
    <property type="match status" value="1"/>
</dbReference>
<dbReference type="Gene3D" id="1.10.443.10">
    <property type="entry name" value="Intergrase catalytic core"/>
    <property type="match status" value="1"/>
</dbReference>
<dbReference type="InterPro" id="IPR013762">
    <property type="entry name" value="Integrase-like_cat_sf"/>
</dbReference>
<evidence type="ECO:0000313" key="5">
    <source>
        <dbReference type="Proteomes" id="UP000225706"/>
    </source>
</evidence>
<comment type="caution">
    <text evidence="4">The sequence shown here is derived from an EMBL/GenBank/DDBJ whole genome shotgun (WGS) entry which is preliminary data.</text>
</comment>
<dbReference type="AlphaFoldDB" id="A0A2B4S565"/>
<dbReference type="Pfam" id="PF00619">
    <property type="entry name" value="CARD"/>
    <property type="match status" value="1"/>
</dbReference>
<feature type="compositionally biased region" description="Low complexity" evidence="2">
    <location>
        <begin position="373"/>
        <end position="385"/>
    </location>
</feature>
<dbReference type="InterPro" id="IPR011010">
    <property type="entry name" value="DNA_brk_join_enz"/>
</dbReference>
<evidence type="ECO:0000259" key="3">
    <source>
        <dbReference type="PROSITE" id="PS50209"/>
    </source>
</evidence>
<feature type="region of interest" description="Disordered" evidence="2">
    <location>
        <begin position="607"/>
        <end position="635"/>
    </location>
</feature>
<organism evidence="4 5">
    <name type="scientific">Stylophora pistillata</name>
    <name type="common">Smooth cauliflower coral</name>
    <dbReference type="NCBI Taxonomy" id="50429"/>
    <lineage>
        <taxon>Eukaryota</taxon>
        <taxon>Metazoa</taxon>
        <taxon>Cnidaria</taxon>
        <taxon>Anthozoa</taxon>
        <taxon>Hexacorallia</taxon>
        <taxon>Scleractinia</taxon>
        <taxon>Astrocoeniina</taxon>
        <taxon>Pocilloporidae</taxon>
        <taxon>Stylophora</taxon>
    </lineage>
</organism>
<dbReference type="PANTHER" id="PTHR46963:SF1">
    <property type="entry name" value="SIMILAR TO RIKEN CDNA E130308A19"/>
    <property type="match status" value="1"/>
</dbReference>
<evidence type="ECO:0000313" key="4">
    <source>
        <dbReference type="EMBL" id="PFX24183.1"/>
    </source>
</evidence>
<feature type="region of interest" description="Disordered" evidence="2">
    <location>
        <begin position="362"/>
        <end position="413"/>
    </location>
</feature>
<keyword evidence="5" id="KW-1185">Reference proteome</keyword>
<dbReference type="EMBL" id="LSMT01000184">
    <property type="protein sequence ID" value="PFX24183.1"/>
    <property type="molecule type" value="Genomic_DNA"/>
</dbReference>
<proteinExistence type="predicted"/>
<feature type="compositionally biased region" description="Polar residues" evidence="2">
    <location>
        <begin position="391"/>
        <end position="406"/>
    </location>
</feature>
<name>A0A2B4S565_STYPI</name>
<gene>
    <name evidence="4" type="ORF">AWC38_SpisGene11228</name>
</gene>